<reference evidence="1" key="1">
    <citation type="submission" date="2023-10" db="EMBL/GenBank/DDBJ databases">
        <authorList>
            <person name="Noh H."/>
        </authorList>
    </citation>
    <scope>NUCLEOTIDE SEQUENCE</scope>
    <source>
        <strain evidence="1">DUCC4014</strain>
    </source>
</reference>
<evidence type="ECO:0000313" key="1">
    <source>
        <dbReference type="EMBL" id="WOO79038.1"/>
    </source>
</evidence>
<evidence type="ECO:0008006" key="3">
    <source>
        <dbReference type="Google" id="ProtNLM"/>
    </source>
</evidence>
<proteinExistence type="predicted"/>
<keyword evidence="2" id="KW-1185">Reference proteome</keyword>
<dbReference type="EMBL" id="CP086715">
    <property type="protein sequence ID" value="WOO79038.1"/>
    <property type="molecule type" value="Genomic_DNA"/>
</dbReference>
<organism evidence="1 2">
    <name type="scientific">Vanrija pseudolonga</name>
    <dbReference type="NCBI Taxonomy" id="143232"/>
    <lineage>
        <taxon>Eukaryota</taxon>
        <taxon>Fungi</taxon>
        <taxon>Dikarya</taxon>
        <taxon>Basidiomycota</taxon>
        <taxon>Agaricomycotina</taxon>
        <taxon>Tremellomycetes</taxon>
        <taxon>Trichosporonales</taxon>
        <taxon>Trichosporonaceae</taxon>
        <taxon>Vanrija</taxon>
    </lineage>
</organism>
<evidence type="ECO:0000313" key="2">
    <source>
        <dbReference type="Proteomes" id="UP000827549"/>
    </source>
</evidence>
<dbReference type="GeneID" id="87805822"/>
<sequence>MLDRTAYPHLFDLIFEQAPPRALLQLRRVSREVQALADERLFRHVVVRAADAELTPDTLVSLRSADGSALPLPQRNMAWWDGASDPDEEQEEELEVIALQLTRVRVLDVSGIIPHVFTRRFDAMLEPLGTDTQRRITRALPSDDGTAMELRYPASHILVKFAAVHAPRPVRAPGTGEELYYNRMISFRLLQKGTDTVVQHFRLVNLDTVAQPHQPDFDAEPGLRFTRADPTPACVTLCWTVRVWAGNSSTIPPSSGWALPTW</sequence>
<name>A0AAF0Y2E6_9TREE</name>
<dbReference type="RefSeq" id="XP_062625070.1">
    <property type="nucleotide sequence ID" value="XM_062769086.1"/>
</dbReference>
<dbReference type="Proteomes" id="UP000827549">
    <property type="component" value="Chromosome 2"/>
</dbReference>
<accession>A0AAF0Y2E6</accession>
<dbReference type="AlphaFoldDB" id="A0AAF0Y2E6"/>
<gene>
    <name evidence="1" type="ORF">LOC62_02G002575</name>
</gene>
<protein>
    <recommendedName>
        <fullName evidence="3">F-box domain-containing protein</fullName>
    </recommendedName>
</protein>